<dbReference type="AlphaFoldDB" id="A0A1H7S8E4"/>
<keyword evidence="3" id="KW-0449">Lipoprotein</keyword>
<feature type="chain" id="PRO_5011468480" evidence="2">
    <location>
        <begin position="21"/>
        <end position="213"/>
    </location>
</feature>
<protein>
    <submittedName>
        <fullName evidence="3">Outer membrane lipoprotein carrier protein</fullName>
    </submittedName>
</protein>
<feature type="signal peptide" evidence="2">
    <location>
        <begin position="1"/>
        <end position="20"/>
    </location>
</feature>
<sequence length="213" mass="23984">MHKYVIATIALLMTFSAGFAQRKALTPAEVAALKAKVAANTKSLQSLESDFTQSKQLSYMDDAINASGKLYFKAPRKIRWEYLQPTGYAVVFDNQTMHVDEGGGKQRHLDMASNKRLKGLSDLLVGTVQGGDLFDDSRFAITYYREGIGYVATLIPKEKALQRYIKQVELTLNGNNFLLTRVKITDPTQDYTLIDFENQRKNAAIPEDKFMIK</sequence>
<accession>A0A1H7S8E4</accession>
<dbReference type="OrthoDB" id="1027451at2"/>
<dbReference type="Pfam" id="PF03548">
    <property type="entry name" value="LolA"/>
    <property type="match status" value="1"/>
</dbReference>
<dbReference type="EMBL" id="FNZR01000008">
    <property type="protein sequence ID" value="SEL68882.1"/>
    <property type="molecule type" value="Genomic_DNA"/>
</dbReference>
<dbReference type="PANTHER" id="PTHR35869">
    <property type="entry name" value="OUTER-MEMBRANE LIPOPROTEIN CARRIER PROTEIN"/>
    <property type="match status" value="1"/>
</dbReference>
<evidence type="ECO:0000256" key="2">
    <source>
        <dbReference type="SAM" id="SignalP"/>
    </source>
</evidence>
<dbReference type="CDD" id="cd16325">
    <property type="entry name" value="LolA"/>
    <property type="match status" value="1"/>
</dbReference>
<keyword evidence="1 2" id="KW-0732">Signal</keyword>
<keyword evidence="4" id="KW-1185">Reference proteome</keyword>
<reference evidence="4" key="1">
    <citation type="submission" date="2016-10" db="EMBL/GenBank/DDBJ databases">
        <authorList>
            <person name="Varghese N."/>
            <person name="Submissions S."/>
        </authorList>
    </citation>
    <scope>NUCLEOTIDE SEQUENCE [LARGE SCALE GENOMIC DNA]</scope>
    <source>
        <strain evidence="4">Jip14</strain>
    </source>
</reference>
<organism evidence="3 4">
    <name type="scientific">Parapedobacter koreensis</name>
    <dbReference type="NCBI Taxonomy" id="332977"/>
    <lineage>
        <taxon>Bacteria</taxon>
        <taxon>Pseudomonadati</taxon>
        <taxon>Bacteroidota</taxon>
        <taxon>Sphingobacteriia</taxon>
        <taxon>Sphingobacteriales</taxon>
        <taxon>Sphingobacteriaceae</taxon>
        <taxon>Parapedobacter</taxon>
    </lineage>
</organism>
<dbReference type="Gene3D" id="2.50.20.10">
    <property type="entry name" value="Lipoprotein localisation LolA/LolB/LppX"/>
    <property type="match status" value="1"/>
</dbReference>
<evidence type="ECO:0000313" key="4">
    <source>
        <dbReference type="Proteomes" id="UP000198916"/>
    </source>
</evidence>
<evidence type="ECO:0000313" key="3">
    <source>
        <dbReference type="EMBL" id="SEL68882.1"/>
    </source>
</evidence>
<dbReference type="InterPro" id="IPR004564">
    <property type="entry name" value="OM_lipoprot_carrier_LolA-like"/>
</dbReference>
<dbReference type="PANTHER" id="PTHR35869:SF1">
    <property type="entry name" value="OUTER-MEMBRANE LIPOPROTEIN CARRIER PROTEIN"/>
    <property type="match status" value="1"/>
</dbReference>
<dbReference type="SUPFAM" id="SSF89392">
    <property type="entry name" value="Prokaryotic lipoproteins and lipoprotein localization factors"/>
    <property type="match status" value="1"/>
</dbReference>
<dbReference type="RefSeq" id="WP_090607565.1">
    <property type="nucleotide sequence ID" value="NZ_FNZR01000008.1"/>
</dbReference>
<dbReference type="InterPro" id="IPR029046">
    <property type="entry name" value="LolA/LolB/LppX"/>
</dbReference>
<gene>
    <name evidence="3" type="ORF">SAMN05421740_108152</name>
</gene>
<dbReference type="Proteomes" id="UP000198916">
    <property type="component" value="Unassembled WGS sequence"/>
</dbReference>
<evidence type="ECO:0000256" key="1">
    <source>
        <dbReference type="ARBA" id="ARBA00022729"/>
    </source>
</evidence>
<dbReference type="STRING" id="332977.SAMN05421740_108152"/>
<name>A0A1H7S8E4_9SPHI</name>
<proteinExistence type="predicted"/>